<dbReference type="AlphaFoldDB" id="A0AAD5R3N8"/>
<evidence type="ECO:0000313" key="2">
    <source>
        <dbReference type="EMBL" id="KAJ1368956.1"/>
    </source>
</evidence>
<keyword evidence="3" id="KW-1185">Reference proteome</keyword>
<evidence type="ECO:0000313" key="3">
    <source>
        <dbReference type="Proteomes" id="UP001196413"/>
    </source>
</evidence>
<comment type="caution">
    <text evidence="2">The sequence shown here is derived from an EMBL/GenBank/DDBJ whole genome shotgun (WGS) entry which is preliminary data.</text>
</comment>
<accession>A0AAD5R3N8</accession>
<dbReference type="EMBL" id="JAHQIW010006368">
    <property type="protein sequence ID" value="KAJ1368956.1"/>
    <property type="molecule type" value="Genomic_DNA"/>
</dbReference>
<sequence length="118" mass="13275">MDTICDLTVVWYNPYRGIDFCARVRYKTQVGRTNRSRNPEFSPQIRKCNKPLQRAKATEKGSPARDSTKASAPLRTIQPPLDTDRWGPHNINHCTCTTSNDKSKSRAHICLSGLGTKA</sequence>
<gene>
    <name evidence="2" type="ORF">KIN20_030323</name>
</gene>
<feature type="compositionally biased region" description="Basic and acidic residues" evidence="1">
    <location>
        <begin position="56"/>
        <end position="68"/>
    </location>
</feature>
<reference evidence="2" key="1">
    <citation type="submission" date="2021-06" db="EMBL/GenBank/DDBJ databases">
        <title>Parelaphostrongylus tenuis whole genome reference sequence.</title>
        <authorList>
            <person name="Garwood T.J."/>
            <person name="Larsen P.A."/>
            <person name="Fountain-Jones N.M."/>
            <person name="Garbe J.R."/>
            <person name="Macchietto M.G."/>
            <person name="Kania S.A."/>
            <person name="Gerhold R.W."/>
            <person name="Richards J.E."/>
            <person name="Wolf T.M."/>
        </authorList>
    </citation>
    <scope>NUCLEOTIDE SEQUENCE</scope>
    <source>
        <strain evidence="2">MNPRO001-30</strain>
        <tissue evidence="2">Meninges</tissue>
    </source>
</reference>
<dbReference type="Proteomes" id="UP001196413">
    <property type="component" value="Unassembled WGS sequence"/>
</dbReference>
<evidence type="ECO:0000256" key="1">
    <source>
        <dbReference type="SAM" id="MobiDB-lite"/>
    </source>
</evidence>
<name>A0AAD5R3N8_PARTN</name>
<feature type="region of interest" description="Disordered" evidence="1">
    <location>
        <begin position="50"/>
        <end position="85"/>
    </location>
</feature>
<proteinExistence type="predicted"/>
<organism evidence="2 3">
    <name type="scientific">Parelaphostrongylus tenuis</name>
    <name type="common">Meningeal worm</name>
    <dbReference type="NCBI Taxonomy" id="148309"/>
    <lineage>
        <taxon>Eukaryota</taxon>
        <taxon>Metazoa</taxon>
        <taxon>Ecdysozoa</taxon>
        <taxon>Nematoda</taxon>
        <taxon>Chromadorea</taxon>
        <taxon>Rhabditida</taxon>
        <taxon>Rhabditina</taxon>
        <taxon>Rhabditomorpha</taxon>
        <taxon>Strongyloidea</taxon>
        <taxon>Metastrongylidae</taxon>
        <taxon>Parelaphostrongylus</taxon>
    </lineage>
</organism>
<protein>
    <submittedName>
        <fullName evidence="2">Uncharacterized protein</fullName>
    </submittedName>
</protein>